<name>A0A316FBJ6_9ACTN</name>
<proteinExistence type="predicted"/>
<evidence type="ECO:0000256" key="1">
    <source>
        <dbReference type="SAM" id="Phobius"/>
    </source>
</evidence>
<sequence length="275" mass="31115">MAERKATIPSLVIEAWRAAPRVLRRLAIWMWAIGFPVGALLIVADLRGWWDGYQFIPNIAAEVLSGMLTLPIALVIIGQLAEYQVKALERERLHSRFVSTRRQLVTAARITREQIEGVTRDVEASTNEFVRAAKIDDGQLVDPIAANAAAHTLHTQMDGRQWLMYERIMTPLRILGSHLQTLLLERDRDGDLTEETTRFARLWLDLESALAAQHQIMTIGQNLFGQQPALYPRSVAKADRLRDVAVEHVRTIDRLTELCRELEDQAGGEQPALTR</sequence>
<dbReference type="EMBL" id="QGGR01000012">
    <property type="protein sequence ID" value="PWK44266.1"/>
    <property type="molecule type" value="Genomic_DNA"/>
</dbReference>
<gene>
    <name evidence="2" type="ORF">BC793_112141</name>
</gene>
<organism evidence="2 3">
    <name type="scientific">Actinoplanes xinjiangensis</name>
    <dbReference type="NCBI Taxonomy" id="512350"/>
    <lineage>
        <taxon>Bacteria</taxon>
        <taxon>Bacillati</taxon>
        <taxon>Actinomycetota</taxon>
        <taxon>Actinomycetes</taxon>
        <taxon>Micromonosporales</taxon>
        <taxon>Micromonosporaceae</taxon>
        <taxon>Actinoplanes</taxon>
    </lineage>
</organism>
<keyword evidence="1" id="KW-0472">Membrane</keyword>
<keyword evidence="1" id="KW-0812">Transmembrane</keyword>
<keyword evidence="3" id="KW-1185">Reference proteome</keyword>
<accession>A0A316FBJ6</accession>
<feature type="transmembrane region" description="Helical" evidence="1">
    <location>
        <begin position="26"/>
        <end position="44"/>
    </location>
</feature>
<dbReference type="OrthoDB" id="3287447at2"/>
<feature type="transmembrane region" description="Helical" evidence="1">
    <location>
        <begin position="64"/>
        <end position="83"/>
    </location>
</feature>
<comment type="caution">
    <text evidence="2">The sequence shown here is derived from an EMBL/GenBank/DDBJ whole genome shotgun (WGS) entry which is preliminary data.</text>
</comment>
<dbReference type="AlphaFoldDB" id="A0A316FBJ6"/>
<reference evidence="2 3" key="1">
    <citation type="submission" date="2018-05" db="EMBL/GenBank/DDBJ databases">
        <title>Genomic Encyclopedia of Archaeal and Bacterial Type Strains, Phase II (KMG-II): from individual species to whole genera.</title>
        <authorList>
            <person name="Goeker M."/>
        </authorList>
    </citation>
    <scope>NUCLEOTIDE SEQUENCE [LARGE SCALE GENOMIC DNA]</scope>
    <source>
        <strain evidence="2 3">DSM 45184</strain>
    </source>
</reference>
<dbReference type="RefSeq" id="WP_109596713.1">
    <property type="nucleotide sequence ID" value="NZ_BONA01000029.1"/>
</dbReference>
<dbReference type="Proteomes" id="UP000245697">
    <property type="component" value="Unassembled WGS sequence"/>
</dbReference>
<keyword evidence="1" id="KW-1133">Transmembrane helix</keyword>
<evidence type="ECO:0000313" key="2">
    <source>
        <dbReference type="EMBL" id="PWK44266.1"/>
    </source>
</evidence>
<protein>
    <submittedName>
        <fullName evidence="2">Uncharacterized protein</fullName>
    </submittedName>
</protein>
<evidence type="ECO:0000313" key="3">
    <source>
        <dbReference type="Proteomes" id="UP000245697"/>
    </source>
</evidence>